<gene>
    <name evidence="2" type="ORF">DFQ12_2686</name>
</gene>
<name>A0A420B6N5_SPHD1</name>
<feature type="compositionally biased region" description="Polar residues" evidence="1">
    <location>
        <begin position="11"/>
        <end position="23"/>
    </location>
</feature>
<feature type="region of interest" description="Disordered" evidence="1">
    <location>
        <begin position="1"/>
        <end position="23"/>
    </location>
</feature>
<organism evidence="2 3">
    <name type="scientific">Sphingobacterium detergens</name>
    <dbReference type="NCBI Taxonomy" id="1145106"/>
    <lineage>
        <taxon>Bacteria</taxon>
        <taxon>Pseudomonadati</taxon>
        <taxon>Bacteroidota</taxon>
        <taxon>Sphingobacteriia</taxon>
        <taxon>Sphingobacteriales</taxon>
        <taxon>Sphingobacteriaceae</taxon>
        <taxon>Sphingobacterium</taxon>
    </lineage>
</organism>
<dbReference type="RefSeq" id="WP_120259486.1">
    <property type="nucleotide sequence ID" value="NZ_RAPY01000002.1"/>
</dbReference>
<reference evidence="2 3" key="1">
    <citation type="submission" date="2018-09" db="EMBL/GenBank/DDBJ databases">
        <title>Genomic Encyclopedia of Type Strains, Phase III (KMG-III): the genomes of soil and plant-associated and newly described type strains.</title>
        <authorList>
            <person name="Whitman W."/>
        </authorList>
    </citation>
    <scope>NUCLEOTIDE SEQUENCE [LARGE SCALE GENOMIC DNA]</scope>
    <source>
        <strain evidence="2 3">CECT 7938</strain>
    </source>
</reference>
<proteinExistence type="predicted"/>
<evidence type="ECO:0000313" key="2">
    <source>
        <dbReference type="EMBL" id="RKE52450.1"/>
    </source>
</evidence>
<keyword evidence="3" id="KW-1185">Reference proteome</keyword>
<dbReference type="EMBL" id="RAPY01000002">
    <property type="protein sequence ID" value="RKE52450.1"/>
    <property type="molecule type" value="Genomic_DNA"/>
</dbReference>
<dbReference type="AlphaFoldDB" id="A0A420B6N5"/>
<dbReference type="OrthoDB" id="917674at2"/>
<accession>A0A420B6N5</accession>
<evidence type="ECO:0000313" key="3">
    <source>
        <dbReference type="Proteomes" id="UP000286246"/>
    </source>
</evidence>
<sequence>MNYATQHHIGNYQSSRAEKATTATSTIGRVRKVATKTEGRKRSTERQTEVRTNRNATNGILKCTFLPKLKTAPSVQACQKTERDFYKSLSKLAEHYSIEPMPTKEFEFPYNITLGMWDMEFKVKRANINWDGFRLVQDSKKTYFMSEERYDTGTALYYIPIVPLYQMLKDPKRKKNAELLLSVCGYLYHIADIPYYRHPTSYLYWICETHKEWLEQEEEEEVGEQQLYNREFYIAEDIGDRIEQKLRNRVNLTVFEQRLSRFKCQDKFDKKCLKMASNAFDLYRKYPTESIFRNAPVHEEDPYNDDYENDAIGMEKYISFISETKGWLYECLRDSINNEFNEYGVMDEPTISLAFDECEITKSNLDFENRLFALLEDLCTILYDYKTTEK</sequence>
<evidence type="ECO:0000256" key="1">
    <source>
        <dbReference type="SAM" id="MobiDB-lite"/>
    </source>
</evidence>
<dbReference type="Proteomes" id="UP000286246">
    <property type="component" value="Unassembled WGS sequence"/>
</dbReference>
<evidence type="ECO:0008006" key="4">
    <source>
        <dbReference type="Google" id="ProtNLM"/>
    </source>
</evidence>
<comment type="caution">
    <text evidence="2">The sequence shown here is derived from an EMBL/GenBank/DDBJ whole genome shotgun (WGS) entry which is preliminary data.</text>
</comment>
<protein>
    <recommendedName>
        <fullName evidence="4">PRTRC genetic system protein F</fullName>
    </recommendedName>
</protein>